<sequence>MTALNASNKDLLTVGLAQITPVWLNRDATLAKISDYASQAADQGCDLVGFGEALAPGYPFWLDRTDGARFNSDIQKEIHARYLDEGVCIERGDLAPLCALAKDRGIAIYVGIMERPLDRGGHSLYCTLVYIDKQGQIGSVHRKLMPTYEERLCWAAGDGHGLRTHPLGSFTVGGLNCWENWMPLARASLYAQGEDLHFSCWPGGSHNTHDLPGFIAKESRSYVMSVCGLMRIEDIPADVPHRDLIMGNETRGLLANGGTCLMGPDGQWVIEPIIGEERLAVATIDHRMVRRERQNFDPAGHYSRPDITQLVVDRTRQSTLVIKDPAK</sequence>
<dbReference type="InterPro" id="IPR000132">
    <property type="entry name" value="Nitrilase/CN_hydratase_CS"/>
</dbReference>
<dbReference type="Proteomes" id="UP001069802">
    <property type="component" value="Unassembled WGS sequence"/>
</dbReference>
<keyword evidence="4" id="KW-1185">Reference proteome</keyword>
<dbReference type="InterPro" id="IPR044149">
    <property type="entry name" value="Nitrilases_CHs"/>
</dbReference>
<dbReference type="GO" id="GO:0016787">
    <property type="term" value="F:hydrolase activity"/>
    <property type="evidence" value="ECO:0007669"/>
    <property type="project" value="UniProtKB-KW"/>
</dbReference>
<accession>A0ABT4LKD5</accession>
<dbReference type="EMBL" id="JAPWGY010000003">
    <property type="protein sequence ID" value="MCZ4281415.1"/>
    <property type="molecule type" value="Genomic_DNA"/>
</dbReference>
<dbReference type="PROSITE" id="PS00921">
    <property type="entry name" value="NITRIL_CHT_2"/>
    <property type="match status" value="1"/>
</dbReference>
<organism evidence="3 4">
    <name type="scientific">Kiloniella laminariae</name>
    <dbReference type="NCBI Taxonomy" id="454162"/>
    <lineage>
        <taxon>Bacteria</taxon>
        <taxon>Pseudomonadati</taxon>
        <taxon>Pseudomonadota</taxon>
        <taxon>Alphaproteobacteria</taxon>
        <taxon>Rhodospirillales</taxon>
        <taxon>Kiloniellaceae</taxon>
        <taxon>Kiloniella</taxon>
    </lineage>
</organism>
<dbReference type="SUPFAM" id="SSF56317">
    <property type="entry name" value="Carbon-nitrogen hydrolase"/>
    <property type="match status" value="1"/>
</dbReference>
<keyword evidence="3" id="KW-0378">Hydrolase</keyword>
<evidence type="ECO:0000313" key="4">
    <source>
        <dbReference type="Proteomes" id="UP001069802"/>
    </source>
</evidence>
<dbReference type="RefSeq" id="WP_269423567.1">
    <property type="nucleotide sequence ID" value="NZ_JAPWGY010000003.1"/>
</dbReference>
<protein>
    <submittedName>
        <fullName evidence="3">Carbon-nitrogen hydrolase family protein</fullName>
    </submittedName>
</protein>
<comment type="similarity">
    <text evidence="1">Belongs to the carbon-nitrogen hydrolase superfamily. Nitrilase family.</text>
</comment>
<dbReference type="Gene3D" id="3.60.110.10">
    <property type="entry name" value="Carbon-nitrogen hydrolase"/>
    <property type="match status" value="1"/>
</dbReference>
<dbReference type="PANTHER" id="PTHR46044">
    <property type="entry name" value="NITRILASE"/>
    <property type="match status" value="1"/>
</dbReference>
<dbReference type="Pfam" id="PF00795">
    <property type="entry name" value="CN_hydrolase"/>
    <property type="match status" value="1"/>
</dbReference>
<dbReference type="CDD" id="cd07564">
    <property type="entry name" value="nitrilases_CHs"/>
    <property type="match status" value="1"/>
</dbReference>
<evidence type="ECO:0000313" key="3">
    <source>
        <dbReference type="EMBL" id="MCZ4281415.1"/>
    </source>
</evidence>
<name>A0ABT4LKD5_9PROT</name>
<dbReference type="InterPro" id="IPR003010">
    <property type="entry name" value="C-N_Hydrolase"/>
</dbReference>
<comment type="caution">
    <text evidence="3">The sequence shown here is derived from an EMBL/GenBank/DDBJ whole genome shotgun (WGS) entry which is preliminary data.</text>
</comment>
<reference evidence="3" key="1">
    <citation type="submission" date="2022-12" db="EMBL/GenBank/DDBJ databases">
        <title>Bacterial isolates from different developmental stages of Nematostella vectensis.</title>
        <authorList>
            <person name="Fraune S."/>
        </authorList>
    </citation>
    <scope>NUCLEOTIDE SEQUENCE</scope>
    <source>
        <strain evidence="3">G21630-S1</strain>
    </source>
</reference>
<feature type="domain" description="CN hydrolase" evidence="2">
    <location>
        <begin position="12"/>
        <end position="286"/>
    </location>
</feature>
<evidence type="ECO:0000259" key="2">
    <source>
        <dbReference type="PROSITE" id="PS50263"/>
    </source>
</evidence>
<dbReference type="PANTHER" id="PTHR46044:SF1">
    <property type="entry name" value="CN HYDROLASE DOMAIN-CONTAINING PROTEIN"/>
    <property type="match status" value="1"/>
</dbReference>
<gene>
    <name evidence="3" type="ORF">O4H49_11545</name>
</gene>
<evidence type="ECO:0000256" key="1">
    <source>
        <dbReference type="ARBA" id="ARBA00008129"/>
    </source>
</evidence>
<dbReference type="InterPro" id="IPR036526">
    <property type="entry name" value="C-N_Hydrolase_sf"/>
</dbReference>
<proteinExistence type="inferred from homology"/>
<dbReference type="PROSITE" id="PS50263">
    <property type="entry name" value="CN_HYDROLASE"/>
    <property type="match status" value="1"/>
</dbReference>